<dbReference type="EMBL" id="FPIY01000001">
    <property type="protein sequence ID" value="SFW17467.1"/>
    <property type="molecule type" value="Genomic_DNA"/>
</dbReference>
<sequence>MKNLINLLAMFIFSLLLFSCDVDTNSNDALYENVNATDDDEVEAPKGSGGAIATDDDEVEAPKGSGGAVATDDDEVEAPKGSGGAIATDDDEVEAPKGSGGAVN</sequence>
<feature type="region of interest" description="Disordered" evidence="1">
    <location>
        <begin position="35"/>
        <end position="104"/>
    </location>
</feature>
<dbReference type="STRING" id="76595.SAMN05660313_00285"/>
<organism evidence="3 4">
    <name type="scientific">Cellulophaga fucicola</name>
    <dbReference type="NCBI Taxonomy" id="76595"/>
    <lineage>
        <taxon>Bacteria</taxon>
        <taxon>Pseudomonadati</taxon>
        <taxon>Bacteroidota</taxon>
        <taxon>Flavobacteriia</taxon>
        <taxon>Flavobacteriales</taxon>
        <taxon>Flavobacteriaceae</taxon>
        <taxon>Cellulophaga</taxon>
    </lineage>
</organism>
<dbReference type="Proteomes" id="UP000183257">
    <property type="component" value="Unassembled WGS sequence"/>
</dbReference>
<keyword evidence="4" id="KW-1185">Reference proteome</keyword>
<feature type="chain" id="PRO_5012860045" evidence="2">
    <location>
        <begin position="20"/>
        <end position="104"/>
    </location>
</feature>
<dbReference type="OrthoDB" id="1453010at2"/>
<gene>
    <name evidence="3" type="ORF">SAMN05660313_00285</name>
</gene>
<evidence type="ECO:0000256" key="1">
    <source>
        <dbReference type="SAM" id="MobiDB-lite"/>
    </source>
</evidence>
<dbReference type="PROSITE" id="PS51257">
    <property type="entry name" value="PROKAR_LIPOPROTEIN"/>
    <property type="match status" value="1"/>
</dbReference>
<name>A0A1K1M2T9_9FLAO</name>
<evidence type="ECO:0000256" key="2">
    <source>
        <dbReference type="SAM" id="SignalP"/>
    </source>
</evidence>
<keyword evidence="2" id="KW-0732">Signal</keyword>
<feature type="signal peptide" evidence="2">
    <location>
        <begin position="1"/>
        <end position="19"/>
    </location>
</feature>
<dbReference type="RefSeq" id="WP_072301975.1">
    <property type="nucleotide sequence ID" value="NZ_FPIY01000001.1"/>
</dbReference>
<reference evidence="4" key="1">
    <citation type="submission" date="2016-11" db="EMBL/GenBank/DDBJ databases">
        <authorList>
            <person name="Varghese N."/>
            <person name="Submissions S."/>
        </authorList>
    </citation>
    <scope>NUCLEOTIDE SEQUENCE [LARGE SCALE GENOMIC DNA]</scope>
    <source>
        <strain evidence="4">DSM 24786</strain>
    </source>
</reference>
<dbReference type="AlphaFoldDB" id="A0A1K1M2T9"/>
<evidence type="ECO:0000313" key="4">
    <source>
        <dbReference type="Proteomes" id="UP000183257"/>
    </source>
</evidence>
<proteinExistence type="predicted"/>
<protein>
    <submittedName>
        <fullName evidence="3">Uncharacterized protein</fullName>
    </submittedName>
</protein>
<evidence type="ECO:0000313" key="3">
    <source>
        <dbReference type="EMBL" id="SFW17467.1"/>
    </source>
</evidence>
<accession>A0A1K1M2T9</accession>